<dbReference type="AlphaFoldDB" id="A0A4S1WSY6"/>
<dbReference type="RefSeq" id="WP_135982756.1">
    <property type="nucleotide sequence ID" value="NZ_JAASQM010000001.1"/>
</dbReference>
<evidence type="ECO:0000313" key="1">
    <source>
        <dbReference type="EMBL" id="TGX46183.1"/>
    </source>
</evidence>
<proteinExistence type="predicted"/>
<reference evidence="1 2" key="1">
    <citation type="submission" date="2019-04" db="EMBL/GenBank/DDBJ databases">
        <title>Sphingomonas psychrotolerans sp. nov., isolated from soil in the Tianshan Mountains, Xinjiang, China.</title>
        <authorList>
            <person name="Luo Y."/>
            <person name="Sheng H."/>
        </authorList>
    </citation>
    <scope>NUCLEOTIDE SEQUENCE [LARGE SCALE GENOMIC DNA]</scope>
    <source>
        <strain evidence="1 2">KIS18-15</strain>
    </source>
</reference>
<dbReference type="OrthoDB" id="76832at13687"/>
<gene>
    <name evidence="1" type="ORF">E5A74_03205</name>
</gene>
<organism evidence="1 2">
    <name type="scientific">Sphingomonas naasensis</name>
    <dbReference type="NCBI Taxonomy" id="1344951"/>
    <lineage>
        <taxon>Bacteria</taxon>
        <taxon>Pseudomonadati</taxon>
        <taxon>Pseudomonadota</taxon>
        <taxon>Alphaproteobacteria</taxon>
        <taxon>Sphingomonadales</taxon>
        <taxon>Sphingomonadaceae</taxon>
        <taxon>Sphingomonas</taxon>
    </lineage>
</organism>
<accession>A0A4S1WSY6</accession>
<keyword evidence="2" id="KW-1185">Reference proteome</keyword>
<dbReference type="EMBL" id="SRXU01000001">
    <property type="protein sequence ID" value="TGX46183.1"/>
    <property type="molecule type" value="Genomic_DNA"/>
</dbReference>
<comment type="caution">
    <text evidence="1">The sequence shown here is derived from an EMBL/GenBank/DDBJ whole genome shotgun (WGS) entry which is preliminary data.</text>
</comment>
<protein>
    <submittedName>
        <fullName evidence="1">Uncharacterized protein</fullName>
    </submittedName>
</protein>
<sequence>MVLASLAGDAGAQDAVPVAGCEMHVWPTDVIKNDVSMVLFGGDELEKKKLKRGDSTVTQTLLTPELQLQALRESSIGERLNIAADRFILEPDPQTQRAFTKSPVTAGEGCRYGFTFQMIQFENSTLYGKELTLFYNITDRTRGAKPRNMHWYNSEKIKAFDPQADDEAASAVLKDGLRRVIDDVVRKKLPSAR</sequence>
<evidence type="ECO:0000313" key="2">
    <source>
        <dbReference type="Proteomes" id="UP000309848"/>
    </source>
</evidence>
<dbReference type="Proteomes" id="UP000309848">
    <property type="component" value="Unassembled WGS sequence"/>
</dbReference>
<name>A0A4S1WSY6_9SPHN</name>